<accession>A0A1Y2L4X4</accession>
<dbReference type="AlphaFoldDB" id="A0A1Y2L4X4"/>
<dbReference type="Proteomes" id="UP000193391">
    <property type="component" value="Unassembled WGS sequence"/>
</dbReference>
<evidence type="ECO:0000313" key="2">
    <source>
        <dbReference type="Proteomes" id="UP000193391"/>
    </source>
</evidence>
<dbReference type="STRING" id="1293891.TMES_02295"/>
<sequence length="95" mass="10989">MSVLFAKTACTSLCDWYQTPRIITLLWDSGGIALGKKNTRKRRLHPDLHIAYRLLKNYGWNVKNLISQSVRICAARMGHKCNVIEIYCLLQRKLV</sequence>
<reference evidence="1 2" key="1">
    <citation type="submission" date="2014-03" db="EMBL/GenBank/DDBJ databases">
        <title>The draft genome sequence of Thalassospira mesophila JCM 18969.</title>
        <authorList>
            <person name="Lai Q."/>
            <person name="Shao Z."/>
        </authorList>
    </citation>
    <scope>NUCLEOTIDE SEQUENCE [LARGE SCALE GENOMIC DNA]</scope>
    <source>
        <strain evidence="1 2">JCM 18969</strain>
    </source>
</reference>
<keyword evidence="2" id="KW-1185">Reference proteome</keyword>
<protein>
    <submittedName>
        <fullName evidence="1">Uncharacterized protein</fullName>
    </submittedName>
</protein>
<proteinExistence type="predicted"/>
<evidence type="ECO:0000313" key="1">
    <source>
        <dbReference type="EMBL" id="OSQ40600.1"/>
    </source>
</evidence>
<gene>
    <name evidence="1" type="ORF">TMES_02295</name>
</gene>
<name>A0A1Y2L4X4_9PROT</name>
<dbReference type="EMBL" id="JFKA01000001">
    <property type="protein sequence ID" value="OSQ40600.1"/>
    <property type="molecule type" value="Genomic_DNA"/>
</dbReference>
<comment type="caution">
    <text evidence="1">The sequence shown here is derived from an EMBL/GenBank/DDBJ whole genome shotgun (WGS) entry which is preliminary data.</text>
</comment>
<organism evidence="1 2">
    <name type="scientific">Thalassospira mesophila</name>
    <dbReference type="NCBI Taxonomy" id="1293891"/>
    <lineage>
        <taxon>Bacteria</taxon>
        <taxon>Pseudomonadati</taxon>
        <taxon>Pseudomonadota</taxon>
        <taxon>Alphaproteobacteria</taxon>
        <taxon>Rhodospirillales</taxon>
        <taxon>Thalassospiraceae</taxon>
        <taxon>Thalassospira</taxon>
    </lineage>
</organism>